<dbReference type="EMBL" id="CCKQ01002950">
    <property type="protein sequence ID" value="CDW74049.1"/>
    <property type="molecule type" value="Genomic_DNA"/>
</dbReference>
<dbReference type="AlphaFoldDB" id="A0A077ZVZ7"/>
<dbReference type="InParanoid" id="A0A077ZVZ7"/>
<feature type="region of interest" description="Disordered" evidence="1">
    <location>
        <begin position="99"/>
        <end position="137"/>
    </location>
</feature>
<feature type="compositionally biased region" description="Polar residues" evidence="1">
    <location>
        <begin position="25"/>
        <end position="43"/>
    </location>
</feature>
<feature type="region of interest" description="Disordered" evidence="1">
    <location>
        <begin position="17"/>
        <end position="54"/>
    </location>
</feature>
<proteinExistence type="predicted"/>
<organism evidence="2 3">
    <name type="scientific">Stylonychia lemnae</name>
    <name type="common">Ciliate</name>
    <dbReference type="NCBI Taxonomy" id="5949"/>
    <lineage>
        <taxon>Eukaryota</taxon>
        <taxon>Sar</taxon>
        <taxon>Alveolata</taxon>
        <taxon>Ciliophora</taxon>
        <taxon>Intramacronucleata</taxon>
        <taxon>Spirotrichea</taxon>
        <taxon>Stichotrichia</taxon>
        <taxon>Sporadotrichida</taxon>
        <taxon>Oxytrichidae</taxon>
        <taxon>Stylonychinae</taxon>
        <taxon>Stylonychia</taxon>
    </lineage>
</organism>
<evidence type="ECO:0000313" key="2">
    <source>
        <dbReference type="EMBL" id="CDW74049.1"/>
    </source>
</evidence>
<gene>
    <name evidence="2" type="primary">Contig18849.g20004</name>
    <name evidence="2" type="ORF">STYLEM_3042</name>
</gene>
<sequence length="163" mass="18650">MKTSGLYNAGLKISTFDSRKESDGNGAQQYYTPMQSRYRLNSMDQKDTNESKLDQRNKYQKHIRNISLYDTNMSHSLQVMEKILQSKHKEQLQRSYAIGGSAAMSPNSKGEKSAKIDFNSYQKEIDGPVSPRGESDMSKYYKNIKDSRIVQGGKNSFCRPNIR</sequence>
<name>A0A077ZVZ7_STYLE</name>
<keyword evidence="3" id="KW-1185">Reference proteome</keyword>
<accession>A0A077ZVZ7</accession>
<reference evidence="2 3" key="1">
    <citation type="submission" date="2014-06" db="EMBL/GenBank/DDBJ databases">
        <authorList>
            <person name="Swart Estienne"/>
        </authorList>
    </citation>
    <scope>NUCLEOTIDE SEQUENCE [LARGE SCALE GENOMIC DNA]</scope>
    <source>
        <strain evidence="2 3">130c</strain>
    </source>
</reference>
<dbReference type="Proteomes" id="UP000039865">
    <property type="component" value="Unassembled WGS sequence"/>
</dbReference>
<protein>
    <submittedName>
        <fullName evidence="2">Uncharacterized protein</fullName>
    </submittedName>
</protein>
<feature type="compositionally biased region" description="Basic and acidic residues" evidence="1">
    <location>
        <begin position="44"/>
        <end position="54"/>
    </location>
</feature>
<evidence type="ECO:0000313" key="3">
    <source>
        <dbReference type="Proteomes" id="UP000039865"/>
    </source>
</evidence>
<evidence type="ECO:0000256" key="1">
    <source>
        <dbReference type="SAM" id="MobiDB-lite"/>
    </source>
</evidence>